<name>A0AAE0IWT1_9PEZI</name>
<organism evidence="1 2">
    <name type="scientific">Cercophora scortea</name>
    <dbReference type="NCBI Taxonomy" id="314031"/>
    <lineage>
        <taxon>Eukaryota</taxon>
        <taxon>Fungi</taxon>
        <taxon>Dikarya</taxon>
        <taxon>Ascomycota</taxon>
        <taxon>Pezizomycotina</taxon>
        <taxon>Sordariomycetes</taxon>
        <taxon>Sordariomycetidae</taxon>
        <taxon>Sordariales</taxon>
        <taxon>Lasiosphaeriaceae</taxon>
        <taxon>Cercophora</taxon>
    </lineage>
</organism>
<evidence type="ECO:0000313" key="2">
    <source>
        <dbReference type="Proteomes" id="UP001286456"/>
    </source>
</evidence>
<protein>
    <recommendedName>
        <fullName evidence="3">F-box domain-containing protein</fullName>
    </recommendedName>
</protein>
<dbReference type="Proteomes" id="UP001286456">
    <property type="component" value="Unassembled WGS sequence"/>
</dbReference>
<dbReference type="PANTHER" id="PTHR42057:SF2">
    <property type="entry name" value="F-BOX DOMAIN PROTEIN (AFU_ORTHOLOGUE AFUA_4G00200)-RELATED"/>
    <property type="match status" value="1"/>
</dbReference>
<accession>A0AAE0IWT1</accession>
<comment type="caution">
    <text evidence="1">The sequence shown here is derived from an EMBL/GenBank/DDBJ whole genome shotgun (WGS) entry which is preliminary data.</text>
</comment>
<gene>
    <name evidence="1" type="ORF">B0T19DRAFT_353718</name>
</gene>
<dbReference type="Gene3D" id="3.80.10.10">
    <property type="entry name" value="Ribonuclease Inhibitor"/>
    <property type="match status" value="1"/>
</dbReference>
<evidence type="ECO:0000313" key="1">
    <source>
        <dbReference type="EMBL" id="KAK3332698.1"/>
    </source>
</evidence>
<reference evidence="1" key="2">
    <citation type="submission" date="2023-06" db="EMBL/GenBank/DDBJ databases">
        <authorList>
            <consortium name="Lawrence Berkeley National Laboratory"/>
            <person name="Haridas S."/>
            <person name="Hensen N."/>
            <person name="Bonometti L."/>
            <person name="Westerberg I."/>
            <person name="Brannstrom I.O."/>
            <person name="Guillou S."/>
            <person name="Cros-Aarteil S."/>
            <person name="Calhoun S."/>
            <person name="Kuo A."/>
            <person name="Mondo S."/>
            <person name="Pangilinan J."/>
            <person name="Riley R."/>
            <person name="Labutti K."/>
            <person name="Andreopoulos B."/>
            <person name="Lipzen A."/>
            <person name="Chen C."/>
            <person name="Yanf M."/>
            <person name="Daum C."/>
            <person name="Ng V."/>
            <person name="Clum A."/>
            <person name="Steindorff A."/>
            <person name="Ohm R."/>
            <person name="Martin F."/>
            <person name="Silar P."/>
            <person name="Natvig D."/>
            <person name="Lalanne C."/>
            <person name="Gautier V."/>
            <person name="Ament-Velasquez S.L."/>
            <person name="Kruys A."/>
            <person name="Hutchinson M.I."/>
            <person name="Powell A.J."/>
            <person name="Barry K."/>
            <person name="Miller A.N."/>
            <person name="Grigoriev I.V."/>
            <person name="Debuchy R."/>
            <person name="Gladieux P."/>
            <person name="Thoren M.H."/>
            <person name="Johannesson H."/>
        </authorList>
    </citation>
    <scope>NUCLEOTIDE SEQUENCE</scope>
    <source>
        <strain evidence="1">SMH4131-1</strain>
    </source>
</reference>
<dbReference type="EMBL" id="JAUEPO010000002">
    <property type="protein sequence ID" value="KAK3332698.1"/>
    <property type="molecule type" value="Genomic_DNA"/>
</dbReference>
<reference evidence="1" key="1">
    <citation type="journal article" date="2023" name="Mol. Phylogenet. Evol.">
        <title>Genome-scale phylogeny and comparative genomics of the fungal order Sordariales.</title>
        <authorList>
            <person name="Hensen N."/>
            <person name="Bonometti L."/>
            <person name="Westerberg I."/>
            <person name="Brannstrom I.O."/>
            <person name="Guillou S."/>
            <person name="Cros-Aarteil S."/>
            <person name="Calhoun S."/>
            <person name="Haridas S."/>
            <person name="Kuo A."/>
            <person name="Mondo S."/>
            <person name="Pangilinan J."/>
            <person name="Riley R."/>
            <person name="LaButti K."/>
            <person name="Andreopoulos B."/>
            <person name="Lipzen A."/>
            <person name="Chen C."/>
            <person name="Yan M."/>
            <person name="Daum C."/>
            <person name="Ng V."/>
            <person name="Clum A."/>
            <person name="Steindorff A."/>
            <person name="Ohm R.A."/>
            <person name="Martin F."/>
            <person name="Silar P."/>
            <person name="Natvig D.O."/>
            <person name="Lalanne C."/>
            <person name="Gautier V."/>
            <person name="Ament-Velasquez S.L."/>
            <person name="Kruys A."/>
            <person name="Hutchinson M.I."/>
            <person name="Powell A.J."/>
            <person name="Barry K."/>
            <person name="Miller A.N."/>
            <person name="Grigoriev I.V."/>
            <person name="Debuchy R."/>
            <person name="Gladieux P."/>
            <person name="Hiltunen Thoren M."/>
            <person name="Johannesson H."/>
        </authorList>
    </citation>
    <scope>NUCLEOTIDE SEQUENCE</scope>
    <source>
        <strain evidence="1">SMH4131-1</strain>
    </source>
</reference>
<dbReference type="InterPro" id="IPR032675">
    <property type="entry name" value="LRR_dom_sf"/>
</dbReference>
<dbReference type="PANTHER" id="PTHR42057">
    <property type="entry name" value="F-BOX DOMAIN PROTEIN (AFU_ORTHOLOGUE AFUA_4G00200)"/>
    <property type="match status" value="1"/>
</dbReference>
<dbReference type="SUPFAM" id="SSF52047">
    <property type="entry name" value="RNI-like"/>
    <property type="match status" value="1"/>
</dbReference>
<dbReference type="AlphaFoldDB" id="A0AAE0IWT1"/>
<proteinExistence type="predicted"/>
<keyword evidence="2" id="KW-1185">Reference proteome</keyword>
<sequence length="479" mass="54861">MSTADDGPKPTAEASSGRTIQNLAPEIIDNIIHQVPEPGDLKSIRLVSKDLDAHARRKLFREVFLKPIDATISRWNSTADQPALSQVPRLAVIHTRENVEDEQDRSEYPRPGEAFRAALAALSKFPKVDSLELTFTPECHGPESFLDVPEDHWQRLEILEWVFQAIKDRMDVPGTSKIRSLTLRNLQNFPYDGFPDSELFSSVMQQLEELHVGLIQEYNEHGPDGDYDEDELLTFPPHFCSKWLQPIAPNLKALSVYSKVDNWGCFPGYFDPSAIVFPKLETLSLGYYTIAHDDDLDWLLNNCKSLTTLVMHNCMIARCMLFDDSNIESWKVSTRDWQVVRRSDEYAHAEYMYNGRWSAFFDKIATALPNLREFRFDYITTWDRETKNVYDVNNRQLGAAKAYAARYVAFNDGILPNRWPEAEVDGTIDDWYNCITDEAVGLPNFHMEALEEDQKSLDRLLELCRARREAAGLGHSSAN</sequence>
<evidence type="ECO:0008006" key="3">
    <source>
        <dbReference type="Google" id="ProtNLM"/>
    </source>
</evidence>